<evidence type="ECO:0000256" key="2">
    <source>
        <dbReference type="ARBA" id="ARBA00022695"/>
    </source>
</evidence>
<evidence type="ECO:0000256" key="3">
    <source>
        <dbReference type="SAM" id="MobiDB-lite"/>
    </source>
</evidence>
<reference evidence="5 6" key="1">
    <citation type="submission" date="2021-05" db="EMBL/GenBank/DDBJ databases">
        <title>Genetic and Functional Diversity in Clade A Lucinid endosymbionts from the Bahamas.</title>
        <authorList>
            <person name="Giani N.M."/>
            <person name="Engel A.S."/>
            <person name="Campbell B.J."/>
        </authorList>
    </citation>
    <scope>NUCLEOTIDE SEQUENCE [LARGE SCALE GENOMIC DNA]</scope>
    <source>
        <strain evidence="5">LUC16012Gg_MoonRockCtena</strain>
    </source>
</reference>
<dbReference type="EMBL" id="JAHHGM010000001">
    <property type="protein sequence ID" value="MBT2987599.1"/>
    <property type="molecule type" value="Genomic_DNA"/>
</dbReference>
<keyword evidence="2" id="KW-0548">Nucleotidyltransferase</keyword>
<dbReference type="InterPro" id="IPR029044">
    <property type="entry name" value="Nucleotide-diphossugar_trans"/>
</dbReference>
<evidence type="ECO:0000256" key="1">
    <source>
        <dbReference type="ARBA" id="ARBA00022679"/>
    </source>
</evidence>
<dbReference type="Pfam" id="PF00483">
    <property type="entry name" value="NTP_transferase"/>
    <property type="match status" value="1"/>
</dbReference>
<evidence type="ECO:0000313" key="5">
    <source>
        <dbReference type="EMBL" id="MBT2987599.1"/>
    </source>
</evidence>
<evidence type="ECO:0000313" key="6">
    <source>
        <dbReference type="Proteomes" id="UP000770889"/>
    </source>
</evidence>
<dbReference type="AlphaFoldDB" id="A0A944M5M3"/>
<dbReference type="NCBIfam" id="NF045761">
    <property type="entry name" value="NAMPUrTaseMurU"/>
    <property type="match status" value="1"/>
</dbReference>
<feature type="domain" description="Nucleotidyl transferase" evidence="4">
    <location>
        <begin position="2"/>
        <end position="215"/>
    </location>
</feature>
<dbReference type="GO" id="GO:0016779">
    <property type="term" value="F:nucleotidyltransferase activity"/>
    <property type="evidence" value="ECO:0007669"/>
    <property type="project" value="UniProtKB-KW"/>
</dbReference>
<dbReference type="CDD" id="cd06422">
    <property type="entry name" value="NTP_transferase_like_1"/>
    <property type="match status" value="1"/>
</dbReference>
<name>A0A944M5M3_9GAMM</name>
<organism evidence="5 6">
    <name type="scientific">Candidatus Thiodiazotropha taylori</name>
    <dbReference type="NCBI Taxonomy" id="2792791"/>
    <lineage>
        <taxon>Bacteria</taxon>
        <taxon>Pseudomonadati</taxon>
        <taxon>Pseudomonadota</taxon>
        <taxon>Gammaproteobacteria</taxon>
        <taxon>Chromatiales</taxon>
        <taxon>Sedimenticolaceae</taxon>
        <taxon>Candidatus Thiodiazotropha</taxon>
    </lineage>
</organism>
<feature type="region of interest" description="Disordered" evidence="3">
    <location>
        <begin position="221"/>
        <end position="254"/>
    </location>
</feature>
<dbReference type="InterPro" id="IPR050065">
    <property type="entry name" value="GlmU-like"/>
</dbReference>
<gene>
    <name evidence="5" type="ORF">KME65_01420</name>
</gene>
<accession>A0A944M5M3</accession>
<comment type="caution">
    <text evidence="5">The sequence shown here is derived from an EMBL/GenBank/DDBJ whole genome shotgun (WGS) entry which is preliminary data.</text>
</comment>
<protein>
    <submittedName>
        <fullName evidence="5">Nucleotidyltransferase family protein</fullName>
    </submittedName>
</protein>
<dbReference type="InterPro" id="IPR054790">
    <property type="entry name" value="MurU"/>
</dbReference>
<dbReference type="InterPro" id="IPR005835">
    <property type="entry name" value="NTP_transferase_dom"/>
</dbReference>
<dbReference type="PANTHER" id="PTHR43584:SF8">
    <property type="entry name" value="N-ACETYLMURAMATE ALPHA-1-PHOSPHATE URIDYLYLTRANSFERASE"/>
    <property type="match status" value="1"/>
</dbReference>
<feature type="compositionally biased region" description="Basic and acidic residues" evidence="3">
    <location>
        <begin position="244"/>
        <end position="254"/>
    </location>
</feature>
<evidence type="ECO:0000259" key="4">
    <source>
        <dbReference type="Pfam" id="PF00483"/>
    </source>
</evidence>
<dbReference type="PANTHER" id="PTHR43584">
    <property type="entry name" value="NUCLEOTIDYL TRANSFERASE"/>
    <property type="match status" value="1"/>
</dbReference>
<proteinExistence type="predicted"/>
<dbReference type="Gene3D" id="3.90.550.10">
    <property type="entry name" value="Spore Coat Polysaccharide Biosynthesis Protein SpsA, Chain A"/>
    <property type="match status" value="1"/>
</dbReference>
<dbReference type="Proteomes" id="UP000770889">
    <property type="component" value="Unassembled WGS sequence"/>
</dbReference>
<keyword evidence="1" id="KW-0808">Transferase</keyword>
<sequence>MKAMILAAGRGERMRPITDKLPKPLLPVAGKPLIVHHIERLAQAGFRELVINHAHLGEMIESALGDGNTWGVEIRYSAERVALETGGGIYHALPLLGEAPFLVVNGDIWCDIDYGRLSLRRDDMAHLVLVPNPQHNQRGDFTLQQGRVIQGEEERLTFSGIGIYDPAMFASCRLTAFPLAPLLRSMMERGLVSGECYPGRWMDVGTPQRLAELERLVMEENHGGSSLTPGNTCHRGDLPATEAFESREKPWDKK</sequence>
<dbReference type="SUPFAM" id="SSF53448">
    <property type="entry name" value="Nucleotide-diphospho-sugar transferases"/>
    <property type="match status" value="1"/>
</dbReference>